<comment type="caution">
    <text evidence="1">The sequence shown here is derived from an EMBL/GenBank/DDBJ whole genome shotgun (WGS) entry which is preliminary data.</text>
</comment>
<accession>A0A6G1F0Z1</accession>
<protein>
    <submittedName>
        <fullName evidence="1">Uncharacterized protein</fullName>
    </submittedName>
</protein>
<dbReference type="AlphaFoldDB" id="A0A6G1F0Z1"/>
<dbReference type="Proteomes" id="UP000479710">
    <property type="component" value="Unassembled WGS sequence"/>
</dbReference>
<evidence type="ECO:0000313" key="1">
    <source>
        <dbReference type="EMBL" id="KAF0930543.1"/>
    </source>
</evidence>
<dbReference type="OrthoDB" id="747475at2759"/>
<sequence length="64" mass="7061">MRSIGDRMLFIGLYQGFSLRAGISLGLRGIVYTSSGWAEPAGVDHYRQWNAPGLSFAQQILKTT</sequence>
<keyword evidence="2" id="KW-1185">Reference proteome</keyword>
<gene>
    <name evidence="1" type="ORF">E2562_033310</name>
</gene>
<organism evidence="1 2">
    <name type="scientific">Oryza meyeriana var. granulata</name>
    <dbReference type="NCBI Taxonomy" id="110450"/>
    <lineage>
        <taxon>Eukaryota</taxon>
        <taxon>Viridiplantae</taxon>
        <taxon>Streptophyta</taxon>
        <taxon>Embryophyta</taxon>
        <taxon>Tracheophyta</taxon>
        <taxon>Spermatophyta</taxon>
        <taxon>Magnoliopsida</taxon>
        <taxon>Liliopsida</taxon>
        <taxon>Poales</taxon>
        <taxon>Poaceae</taxon>
        <taxon>BOP clade</taxon>
        <taxon>Oryzoideae</taxon>
        <taxon>Oryzeae</taxon>
        <taxon>Oryzinae</taxon>
        <taxon>Oryza</taxon>
        <taxon>Oryza meyeriana</taxon>
    </lineage>
</organism>
<dbReference type="EMBL" id="SPHZ02000002">
    <property type="protein sequence ID" value="KAF0930543.1"/>
    <property type="molecule type" value="Genomic_DNA"/>
</dbReference>
<evidence type="ECO:0000313" key="2">
    <source>
        <dbReference type="Proteomes" id="UP000479710"/>
    </source>
</evidence>
<reference evidence="1 2" key="1">
    <citation type="submission" date="2019-11" db="EMBL/GenBank/DDBJ databases">
        <title>Whole genome sequence of Oryza granulata.</title>
        <authorList>
            <person name="Li W."/>
        </authorList>
    </citation>
    <scope>NUCLEOTIDE SEQUENCE [LARGE SCALE GENOMIC DNA]</scope>
    <source>
        <strain evidence="2">cv. Menghai</strain>
        <tissue evidence="1">Leaf</tissue>
    </source>
</reference>
<name>A0A6G1F0Z1_9ORYZ</name>
<proteinExistence type="predicted"/>